<reference evidence="2 3" key="1">
    <citation type="journal article" date="2015" name="Environ. Microbiol.">
        <title>Metagenome sequence of Elaphomyces granulatus from sporocarp tissue reveals Ascomycota ectomycorrhizal fingerprints of genome expansion and a Proteobacteria-rich microbiome.</title>
        <authorList>
            <person name="Quandt C.A."/>
            <person name="Kohler A."/>
            <person name="Hesse C.N."/>
            <person name="Sharpton T.J."/>
            <person name="Martin F."/>
            <person name="Spatafora J.W."/>
        </authorList>
    </citation>
    <scope>NUCLEOTIDE SEQUENCE [LARGE SCALE GENOMIC DNA]</scope>
    <source>
        <strain evidence="2 3">OSC145934</strain>
    </source>
</reference>
<protein>
    <recommendedName>
        <fullName evidence="4">Argonaute complex, subunit Arb1</fullName>
    </recommendedName>
</protein>
<feature type="compositionally biased region" description="Polar residues" evidence="1">
    <location>
        <begin position="1"/>
        <end position="14"/>
    </location>
</feature>
<dbReference type="EMBL" id="NPHW01005699">
    <property type="protein sequence ID" value="OXV06483.1"/>
    <property type="molecule type" value="Genomic_DNA"/>
</dbReference>
<dbReference type="GO" id="GO:0031047">
    <property type="term" value="P:regulatory ncRNA-mediated gene silencing"/>
    <property type="evidence" value="ECO:0007669"/>
    <property type="project" value="InterPro"/>
</dbReference>
<feature type="region of interest" description="Disordered" evidence="1">
    <location>
        <begin position="1"/>
        <end position="42"/>
    </location>
</feature>
<keyword evidence="3" id="KW-1185">Reference proteome</keyword>
<feature type="compositionally biased region" description="Basic residues" evidence="1">
    <location>
        <begin position="62"/>
        <end position="77"/>
    </location>
</feature>
<comment type="caution">
    <text evidence="2">The sequence shown here is derived from an EMBL/GenBank/DDBJ whole genome shotgun (WGS) entry which is preliminary data.</text>
</comment>
<feature type="compositionally biased region" description="Polar residues" evidence="1">
    <location>
        <begin position="31"/>
        <end position="42"/>
    </location>
</feature>
<gene>
    <name evidence="2" type="ORF">Egran_05749</name>
</gene>
<feature type="region of interest" description="Disordered" evidence="1">
    <location>
        <begin position="60"/>
        <end position="82"/>
    </location>
</feature>
<dbReference type="OrthoDB" id="435402at2759"/>
<evidence type="ECO:0000313" key="3">
    <source>
        <dbReference type="Proteomes" id="UP000243515"/>
    </source>
</evidence>
<dbReference type="GO" id="GO:0033167">
    <property type="term" value="C:ARC complex"/>
    <property type="evidence" value="ECO:0007669"/>
    <property type="project" value="InterPro"/>
</dbReference>
<evidence type="ECO:0008006" key="4">
    <source>
        <dbReference type="Google" id="ProtNLM"/>
    </source>
</evidence>
<proteinExistence type="predicted"/>
<dbReference type="Proteomes" id="UP000243515">
    <property type="component" value="Unassembled WGS sequence"/>
</dbReference>
<sequence length="480" mass="54680">METPDNMSDSQAAPTLQADHESCEAPHVTNDAESNLLNTTPENKLDGVRELDNQMVINMVKQTKKKRSRKPKSKRGQNKPTGFEEYYVDAPMTPEEYKQETTIYKLSRPVIYRIDDAITRFQANRRLEMDRMQVFTKYLAYGGIDVGPKVFGGLDNHDLEDLDKEQILLARSQTTIVEERSKLKIDFDTVAKGYLTSYFPEYFNPDTEDMVRLAPVTIKNFLNYLLYHDVCPEYKENINAARISCDIAAKELLKNQQFIATGPGDFNKACSTLFGGYFYDLHVEDYIEDGKDPSVQMPNNVARKVVRFAIAGAGSDEQATRFLSFVNNHELNAAKIEDIDGFEITNIVLPDDELREFYRSEAADLNIVGKLYGKSYRDPAKPEIDMSPAERKEWEDGGAPSYEFEFLLEESLLRLCYPGMKVITSVWELNCGLYFFDEVFNAYCSIYTALANDIMLGWKNPRTISATDPPESEEIGDVDT</sequence>
<accession>A0A232LQN7</accession>
<organism evidence="2 3">
    <name type="scientific">Elaphomyces granulatus</name>
    <dbReference type="NCBI Taxonomy" id="519963"/>
    <lineage>
        <taxon>Eukaryota</taxon>
        <taxon>Fungi</taxon>
        <taxon>Dikarya</taxon>
        <taxon>Ascomycota</taxon>
        <taxon>Pezizomycotina</taxon>
        <taxon>Eurotiomycetes</taxon>
        <taxon>Eurotiomycetidae</taxon>
        <taxon>Eurotiales</taxon>
        <taxon>Elaphomycetaceae</taxon>
        <taxon>Elaphomyces</taxon>
    </lineage>
</organism>
<dbReference type="Pfam" id="PF09692">
    <property type="entry name" value="Arb1"/>
    <property type="match status" value="1"/>
</dbReference>
<evidence type="ECO:0000313" key="2">
    <source>
        <dbReference type="EMBL" id="OXV06483.1"/>
    </source>
</evidence>
<evidence type="ECO:0000256" key="1">
    <source>
        <dbReference type="SAM" id="MobiDB-lite"/>
    </source>
</evidence>
<dbReference type="InterPro" id="IPR018606">
    <property type="entry name" value="Arb1"/>
</dbReference>
<name>A0A232LQN7_9EURO</name>
<dbReference type="AlphaFoldDB" id="A0A232LQN7"/>